<gene>
    <name evidence="2" type="ORF">I9054_012285</name>
</gene>
<dbReference type="SUPFAM" id="SSF55166">
    <property type="entry name" value="Hedgehog/DD-peptidase"/>
    <property type="match status" value="1"/>
</dbReference>
<dbReference type="AlphaFoldDB" id="A0A9E7P908"/>
<evidence type="ECO:0000313" key="2">
    <source>
        <dbReference type="EMBL" id="UUN96162.1"/>
    </source>
</evidence>
<protein>
    <submittedName>
        <fullName evidence="2">M15 family metallopeptidase</fullName>
    </submittedName>
</protein>
<dbReference type="CDD" id="cd14845">
    <property type="entry name" value="L-Ala-D-Glu_peptidase_like"/>
    <property type="match status" value="1"/>
</dbReference>
<dbReference type="EMBL" id="CP092085">
    <property type="protein sequence ID" value="UUN96162.1"/>
    <property type="molecule type" value="Genomic_DNA"/>
</dbReference>
<name>A0A9E7P908_ACIBZ</name>
<evidence type="ECO:0000313" key="3">
    <source>
        <dbReference type="Proteomes" id="UP000644140"/>
    </source>
</evidence>
<feature type="domain" description="Peptidase M15C" evidence="1">
    <location>
        <begin position="91"/>
        <end position="150"/>
    </location>
</feature>
<sequence>MSNSQKPKYIFSKLSLSRLEGLNPELLKVVKRAIELTEQDFLVVEGVRTKEQCYINYGKGRTAAQCQAKNVPIKYAQPNLPKVTWLNDPLGSKHVTGKAIDLVPFPVDWNDLSKFRVIAVAMKAAAKELNVKISWGGDWRTSKDYPHFELA</sequence>
<dbReference type="GO" id="GO:0008233">
    <property type="term" value="F:peptidase activity"/>
    <property type="evidence" value="ECO:0007669"/>
    <property type="project" value="InterPro"/>
</dbReference>
<dbReference type="Gene3D" id="3.30.1380.10">
    <property type="match status" value="1"/>
</dbReference>
<evidence type="ECO:0000259" key="1">
    <source>
        <dbReference type="Pfam" id="PF13539"/>
    </source>
</evidence>
<organism evidence="2 3">
    <name type="scientific">Acinetobacter bereziniae</name>
    <name type="common">Acinetobacter genomosp. 10</name>
    <dbReference type="NCBI Taxonomy" id="106648"/>
    <lineage>
        <taxon>Bacteria</taxon>
        <taxon>Pseudomonadati</taxon>
        <taxon>Pseudomonadota</taxon>
        <taxon>Gammaproteobacteria</taxon>
        <taxon>Moraxellales</taxon>
        <taxon>Moraxellaceae</taxon>
        <taxon>Acinetobacter</taxon>
    </lineage>
</organism>
<proteinExistence type="predicted"/>
<reference evidence="2" key="1">
    <citation type="submission" date="2022-02" db="EMBL/GenBank/DDBJ databases">
        <title>Characterization of Tn125 harboring carbapenem-resistant Acinetobacter bereziniae clinical isolates.</title>
        <authorList>
            <person name="Wong N.-K."/>
            <person name="Pan Q."/>
        </authorList>
    </citation>
    <scope>NUCLEOTIDE SEQUENCE</scope>
    <source>
        <strain evidence="2">GD03393</strain>
    </source>
</reference>
<dbReference type="Proteomes" id="UP000644140">
    <property type="component" value="Chromosome"/>
</dbReference>
<dbReference type="InterPro" id="IPR039561">
    <property type="entry name" value="Peptidase_M15C"/>
</dbReference>
<dbReference type="RefSeq" id="WP_228288682.1">
    <property type="nucleotide sequence ID" value="NZ_BKNL01000001.1"/>
</dbReference>
<dbReference type="InterPro" id="IPR009045">
    <property type="entry name" value="Zn_M74/Hedgehog-like"/>
</dbReference>
<accession>A0A9E7P908</accession>
<dbReference type="Pfam" id="PF13539">
    <property type="entry name" value="Peptidase_M15_4"/>
    <property type="match status" value="1"/>
</dbReference>